<evidence type="ECO:0000313" key="2">
    <source>
        <dbReference type="Proteomes" id="UP000188855"/>
    </source>
</evidence>
<name>A0AAX0K5R1_ECOLX</name>
<comment type="caution">
    <text evidence="1">The sequence shown here is derived from an EMBL/GenBank/DDBJ whole genome shotgun (WGS) entry which is preliminary data.</text>
</comment>
<evidence type="ECO:0000313" key="1">
    <source>
        <dbReference type="EMBL" id="OOK18435.1"/>
    </source>
</evidence>
<reference evidence="1 2" key="1">
    <citation type="submission" date="2016-10" db="EMBL/GenBank/DDBJ databases">
        <title>Whole genome sequences of antibiotic resistant commensal Escherichia coli from healthy Australian adults.</title>
        <authorList>
            <person name="Moran R.A."/>
            <person name="Anantham S."/>
            <person name="Nigro S.J."/>
            <person name="Holt K.E."/>
            <person name="Hall R.M."/>
        </authorList>
    </citation>
    <scope>NUCLEOTIDE SEQUENCE [LARGE SCALE GENOMIC DNA]</scope>
    <source>
        <strain evidence="1 2">2.3-R4</strain>
    </source>
</reference>
<accession>A0AAX0K5R1</accession>
<dbReference type="EMBL" id="MPAF01000317">
    <property type="protein sequence ID" value="OOK18435.1"/>
    <property type="molecule type" value="Genomic_DNA"/>
</dbReference>
<dbReference type="Proteomes" id="UP000188855">
    <property type="component" value="Unassembled WGS sequence"/>
</dbReference>
<gene>
    <name evidence="1" type="ORF">BMT91_27465</name>
</gene>
<proteinExistence type="predicted"/>
<organism evidence="1 2">
    <name type="scientific">Escherichia coli</name>
    <dbReference type="NCBI Taxonomy" id="562"/>
    <lineage>
        <taxon>Bacteria</taxon>
        <taxon>Pseudomonadati</taxon>
        <taxon>Pseudomonadota</taxon>
        <taxon>Gammaproteobacteria</taxon>
        <taxon>Enterobacterales</taxon>
        <taxon>Enterobacteriaceae</taxon>
        <taxon>Escherichia</taxon>
    </lineage>
</organism>
<dbReference type="AlphaFoldDB" id="A0AAX0K5R1"/>
<protein>
    <submittedName>
        <fullName evidence="1">Uncharacterized protein</fullName>
    </submittedName>
</protein>
<sequence length="64" mass="7277">MNAGRQVYRGQEGIQVNAVRQVHRDQEGIQVNAGRQVHRGQEDKRGGQRASEVFIPWGLMFWGS</sequence>